<evidence type="ECO:0000259" key="2">
    <source>
        <dbReference type="Pfam" id="PF14295"/>
    </source>
</evidence>
<dbReference type="AlphaFoldDB" id="A0A9N8PE63"/>
<proteinExistence type="predicted"/>
<feature type="domain" description="Apple" evidence="2">
    <location>
        <begin position="214"/>
        <end position="236"/>
    </location>
</feature>
<keyword evidence="4" id="KW-1185">Reference proteome</keyword>
<dbReference type="EMBL" id="CAIJEO010000004">
    <property type="protein sequence ID" value="CAD0091399.1"/>
    <property type="molecule type" value="Genomic_DNA"/>
</dbReference>
<feature type="domain" description="Apple" evidence="2">
    <location>
        <begin position="258"/>
        <end position="310"/>
    </location>
</feature>
<feature type="non-terminal residue" evidence="3">
    <location>
        <position position="334"/>
    </location>
</feature>
<dbReference type="Proteomes" id="UP000714618">
    <property type="component" value="Unassembled WGS sequence"/>
</dbReference>
<accession>A0A9N8PE63</accession>
<dbReference type="InterPro" id="IPR003609">
    <property type="entry name" value="Pan_app"/>
</dbReference>
<protein>
    <recommendedName>
        <fullName evidence="1 2">Apple domain-containing protein</fullName>
    </recommendedName>
</protein>
<name>A0A9N8PE63_9PEZI</name>
<dbReference type="Pfam" id="PF00024">
    <property type="entry name" value="PAN_1"/>
    <property type="match status" value="1"/>
</dbReference>
<evidence type="ECO:0000313" key="3">
    <source>
        <dbReference type="EMBL" id="CAD0091399.1"/>
    </source>
</evidence>
<reference evidence="3" key="1">
    <citation type="submission" date="2020-06" db="EMBL/GenBank/DDBJ databases">
        <authorList>
            <person name="Onetto C."/>
        </authorList>
    </citation>
    <scope>NUCLEOTIDE SEQUENCE</scope>
</reference>
<sequence length="334" mass="34875">SSFTSVTNDEAGYSLLAFALTTLVKGQSSVGPDGITTVATATCTPPMDGATATYAFVDSTGIAYRYVCGASTNGGAVTQLQAANSWVQCFNLCDSYTGCTSFTYNQGAAYGNGLGNCAIKTNNPNNFINTAPGALATNRIAAIMSRYLPYIPDFTCPAQNGQIVTDLSGVQYLLGCGNDTSGSSTGSGMQPQAPNNFNDCFSSCDAYTATTSPTACNAFVYVGASNGAGAGNCYMKFVTSASFRRLPIYVWCRSRRGVYGTIPTSSVNSWQDCFNYCDTYVDSNGQSLCSGFTYNQGAELGNGPGQCLLKSGPESFASTASLISTRIAGLNTRY</sequence>
<feature type="non-terminal residue" evidence="3">
    <location>
        <position position="1"/>
    </location>
</feature>
<gene>
    <name evidence="3" type="ORF">AWRI4233_LOCUS3291</name>
</gene>
<evidence type="ECO:0000313" key="4">
    <source>
        <dbReference type="Proteomes" id="UP000714618"/>
    </source>
</evidence>
<comment type="caution">
    <text evidence="3">The sequence shown here is derived from an EMBL/GenBank/DDBJ whole genome shotgun (WGS) entry which is preliminary data.</text>
</comment>
<dbReference type="Pfam" id="PF14295">
    <property type="entry name" value="PAN_4"/>
    <property type="match status" value="2"/>
</dbReference>
<feature type="domain" description="Apple" evidence="1">
    <location>
        <begin position="67"/>
        <end position="126"/>
    </location>
</feature>
<dbReference type="OrthoDB" id="3944336at2759"/>
<evidence type="ECO:0000259" key="1">
    <source>
        <dbReference type="Pfam" id="PF00024"/>
    </source>
</evidence>
<dbReference type="Gene3D" id="3.50.4.10">
    <property type="entry name" value="Hepatocyte Growth Factor"/>
    <property type="match status" value="1"/>
</dbReference>
<organism evidence="3 4">
    <name type="scientific">Aureobasidium mustum</name>
    <dbReference type="NCBI Taxonomy" id="2773714"/>
    <lineage>
        <taxon>Eukaryota</taxon>
        <taxon>Fungi</taxon>
        <taxon>Dikarya</taxon>
        <taxon>Ascomycota</taxon>
        <taxon>Pezizomycotina</taxon>
        <taxon>Dothideomycetes</taxon>
        <taxon>Dothideomycetidae</taxon>
        <taxon>Dothideales</taxon>
        <taxon>Saccotheciaceae</taxon>
        <taxon>Aureobasidium</taxon>
    </lineage>
</organism>